<dbReference type="GO" id="GO:0005634">
    <property type="term" value="C:nucleus"/>
    <property type="evidence" value="ECO:0007669"/>
    <property type="project" value="UniProtKB-SubCell"/>
</dbReference>
<dbReference type="Gene3D" id="3.10.330.20">
    <property type="match status" value="1"/>
</dbReference>
<evidence type="ECO:0000256" key="3">
    <source>
        <dbReference type="ARBA" id="ARBA00021704"/>
    </source>
</evidence>
<evidence type="ECO:0000256" key="1">
    <source>
        <dbReference type="ARBA" id="ARBA00004123"/>
    </source>
</evidence>
<keyword evidence="7" id="KW-0808">Transferase</keyword>
<comment type="similarity">
    <text evidence="2">Belongs to the TRM6/GCD10 family.</text>
</comment>
<accession>A0A0F7SH12</accession>
<comment type="subcellular location">
    <subcellularLocation>
        <location evidence="1">Nucleus</location>
    </subcellularLocation>
</comment>
<dbReference type="InterPro" id="IPR017423">
    <property type="entry name" value="TRM6"/>
</dbReference>
<dbReference type="GO" id="GO:0008168">
    <property type="term" value="F:methyltransferase activity"/>
    <property type="evidence" value="ECO:0007669"/>
    <property type="project" value="UniProtKB-KW"/>
</dbReference>
<reference evidence="7" key="1">
    <citation type="submission" date="2014-08" db="EMBL/GenBank/DDBJ databases">
        <authorList>
            <person name="Sharma Rahul"/>
            <person name="Thines Marco"/>
        </authorList>
    </citation>
    <scope>NUCLEOTIDE SEQUENCE</scope>
</reference>
<dbReference type="Gene3D" id="3.40.50.150">
    <property type="entry name" value="Vaccinia Virus protein VP39"/>
    <property type="match status" value="1"/>
</dbReference>
<dbReference type="PANTHER" id="PTHR12945">
    <property type="entry name" value="TRANSLATION INITIATION FACTOR EIF3-RELATED"/>
    <property type="match status" value="1"/>
</dbReference>
<evidence type="ECO:0000313" key="7">
    <source>
        <dbReference type="EMBL" id="CDZ97008.1"/>
    </source>
</evidence>
<evidence type="ECO:0000256" key="2">
    <source>
        <dbReference type="ARBA" id="ARBA00008320"/>
    </source>
</evidence>
<dbReference type="GO" id="GO:0030488">
    <property type="term" value="P:tRNA methylation"/>
    <property type="evidence" value="ECO:0007669"/>
    <property type="project" value="InterPro"/>
</dbReference>
<keyword evidence="7" id="KW-0489">Methyltransferase</keyword>
<protein>
    <recommendedName>
        <fullName evidence="3">tRNA (adenine(58)-N(1))-methyltransferase non-catalytic subunit TRM6</fullName>
    </recommendedName>
    <alternativeName>
        <fullName evidence="6">tRNA(m1A58)-methyltransferase subunit TRM6</fullName>
    </alternativeName>
</protein>
<dbReference type="GO" id="GO:0031515">
    <property type="term" value="C:tRNA (m1A) methyltransferase complex"/>
    <property type="evidence" value="ECO:0007669"/>
    <property type="project" value="InterPro"/>
</dbReference>
<dbReference type="AlphaFoldDB" id="A0A0F7SH12"/>
<evidence type="ECO:0000256" key="5">
    <source>
        <dbReference type="ARBA" id="ARBA00023242"/>
    </source>
</evidence>
<organism evidence="7">
    <name type="scientific">Phaffia rhodozyma</name>
    <name type="common">Yeast</name>
    <name type="synonym">Xanthophyllomyces dendrorhous</name>
    <dbReference type="NCBI Taxonomy" id="264483"/>
    <lineage>
        <taxon>Eukaryota</taxon>
        <taxon>Fungi</taxon>
        <taxon>Dikarya</taxon>
        <taxon>Basidiomycota</taxon>
        <taxon>Agaricomycotina</taxon>
        <taxon>Tremellomycetes</taxon>
        <taxon>Cystofilobasidiales</taxon>
        <taxon>Mrakiaceae</taxon>
        <taxon>Phaffia</taxon>
    </lineage>
</organism>
<keyword evidence="5" id="KW-0539">Nucleus</keyword>
<evidence type="ECO:0000256" key="6">
    <source>
        <dbReference type="ARBA" id="ARBA00032319"/>
    </source>
</evidence>
<dbReference type="InterPro" id="IPR029063">
    <property type="entry name" value="SAM-dependent_MTases_sf"/>
</dbReference>
<proteinExistence type="inferred from homology"/>
<name>A0A0F7SH12_PHARH</name>
<evidence type="ECO:0000256" key="4">
    <source>
        <dbReference type="ARBA" id="ARBA00022694"/>
    </source>
</evidence>
<keyword evidence="4" id="KW-0819">tRNA processing</keyword>
<dbReference type="EMBL" id="LN483167">
    <property type="protein sequence ID" value="CDZ97008.1"/>
    <property type="molecule type" value="Genomic_DNA"/>
</dbReference>
<dbReference type="Pfam" id="PF04189">
    <property type="entry name" value="Gcd10p"/>
    <property type="match status" value="1"/>
</dbReference>
<dbReference type="PANTHER" id="PTHR12945:SF0">
    <property type="entry name" value="TRNA (ADENINE(58)-N(1))-METHYLTRANSFERASE NON-CATALYTIC SUBUNIT TRM6"/>
    <property type="match status" value="1"/>
</dbReference>
<sequence>MSSNQPVASSSRTSTQPGKYDVALAERVERIRLGDQVILALPSTMMKMVEVKGEKTVSLGKFGSFPVSALIGLLYGITYAIVEPTEPGGKATLKPLQGESITEVEETMATNELIGDGTEQQLLSSEEIQKLKDEGASAQDIIAKQIAKHSSFHLKTVYSQEKYKKRKEQKYSKTFRPLAPTIPSLLAYHNARFAPTVMGMREDTFAQMLSFGNVHPGGRYIVIDDCGGLIVGGMLDRMGGKGRILTITDTDSPPSLNILQAQMNFPEEMLAETTCSLNWMTVEESWTPPDDLDTPLIKAAEKGHVGGGKNTRIKKKRSARDELLKTREELFAGEWDGLVIACPYEPYSIIEKLSKYLAGSSSIVVYSPYLQVLTDVQAILRTEPTYLNPTVTESWLRKYQVLPMRTHPFMTMSGTGGYILSAIKAYADQQTSSVLATRSAERIKAAARKRQKLAEAEAGAGGVSASASAVSSRDVSGVSTPVSVMTATVPVPGEGEGGDRGNGVGPPLTLDNLRLRVITGSCSLQLDN</sequence>